<evidence type="ECO:0000313" key="1">
    <source>
        <dbReference type="EMBL" id="WCO01661.1"/>
    </source>
</evidence>
<dbReference type="InterPro" id="IPR032286">
    <property type="entry name" value="DUF4837"/>
</dbReference>
<gene>
    <name evidence="1" type="ORF">MUN68_016560</name>
</gene>
<sequence>MKNILALLLLTITLFYGCNDKNAKRVVPKSSGGSLNDITVVVDNLLWENNVGEVVRDTLAASVEGLSIPEAQFRLRQMPPSVFTGFATKNRTVLKIEKGKPAETLILTDKFAKPQTVVVISGNTNVEIIDQINTNSVKIVDAFKKEELKEKQRRIKKALFNDKDIKERLGLSLRFPTAYRIAKNEDGFFWLRRDIETGTVDIMLYEAPLSSIRKGDSAVVDIVRLRDSVGKIHIEGPLDGSYMATENKYTPFISKTILDNKPAFETKGLWDVKNAFMSGPFINYAIEDKVNNRIVIVEGYVFAPSVAKRDYMFELEAIIKSITIK</sequence>
<dbReference type="Pfam" id="PF16125">
    <property type="entry name" value="DUF4837"/>
    <property type="match status" value="1"/>
</dbReference>
<evidence type="ECO:0000313" key="2">
    <source>
        <dbReference type="Proteomes" id="UP001202717"/>
    </source>
</evidence>
<name>A0ABY7RWZ3_9FLAO</name>
<dbReference type="EMBL" id="CP116221">
    <property type="protein sequence ID" value="WCO01661.1"/>
    <property type="molecule type" value="Genomic_DNA"/>
</dbReference>
<dbReference type="RefSeq" id="WP_249992859.1">
    <property type="nucleotide sequence ID" value="NZ_CP116221.1"/>
</dbReference>
<dbReference type="Proteomes" id="UP001202717">
    <property type="component" value="Chromosome"/>
</dbReference>
<accession>A0ABY7RWZ3</accession>
<protein>
    <submittedName>
        <fullName evidence="1">DUF4837 family protein</fullName>
    </submittedName>
</protein>
<reference evidence="1 2" key="1">
    <citation type="submission" date="2023-01" db="EMBL/GenBank/DDBJ databases">
        <title>Psychroserpens ponticola sp. nov., isolated from seawater.</title>
        <authorList>
            <person name="Kristyanto S."/>
            <person name="Jung J."/>
            <person name="Kim J.M."/>
            <person name="Jeon C.O."/>
        </authorList>
    </citation>
    <scope>NUCLEOTIDE SEQUENCE [LARGE SCALE GENOMIC DNA]</scope>
    <source>
        <strain evidence="1 2">MSW6</strain>
    </source>
</reference>
<organism evidence="1 2">
    <name type="scientific">Psychroserpens ponticola</name>
    <dbReference type="NCBI Taxonomy" id="2932268"/>
    <lineage>
        <taxon>Bacteria</taxon>
        <taxon>Pseudomonadati</taxon>
        <taxon>Bacteroidota</taxon>
        <taxon>Flavobacteriia</taxon>
        <taxon>Flavobacteriales</taxon>
        <taxon>Flavobacteriaceae</taxon>
        <taxon>Psychroserpens</taxon>
    </lineage>
</organism>
<proteinExistence type="predicted"/>
<dbReference type="PROSITE" id="PS51257">
    <property type="entry name" value="PROKAR_LIPOPROTEIN"/>
    <property type="match status" value="1"/>
</dbReference>
<keyword evidence="2" id="KW-1185">Reference proteome</keyword>